<name>A0A0B9H3V1_9GAMM</name>
<dbReference type="PANTHER" id="PTHR43356:SF1">
    <property type="entry name" value="PHOSPHATE ACETYLTRANSFERASE EUTD"/>
    <property type="match status" value="1"/>
</dbReference>
<dbReference type="Pfam" id="PF01515">
    <property type="entry name" value="PTA_PTB"/>
    <property type="match status" value="1"/>
</dbReference>
<evidence type="ECO:0000256" key="2">
    <source>
        <dbReference type="ARBA" id="ARBA00012707"/>
    </source>
</evidence>
<dbReference type="InterPro" id="IPR042113">
    <property type="entry name" value="P_AcTrfase_dom1"/>
</dbReference>
<evidence type="ECO:0000259" key="5">
    <source>
        <dbReference type="Pfam" id="PF01515"/>
    </source>
</evidence>
<dbReference type="InterPro" id="IPR004614">
    <property type="entry name" value="P_AcTrfase"/>
</dbReference>
<dbReference type="InterPro" id="IPR002505">
    <property type="entry name" value="PTA_PTB"/>
</dbReference>
<dbReference type="RefSeq" id="WP_039461514.1">
    <property type="nucleotide sequence ID" value="NZ_JWLZ01000154.1"/>
</dbReference>
<dbReference type="PANTHER" id="PTHR43356">
    <property type="entry name" value="PHOSPHATE ACETYLTRANSFERASE"/>
    <property type="match status" value="1"/>
</dbReference>
<evidence type="ECO:0000256" key="4">
    <source>
        <dbReference type="ARBA" id="ARBA00023315"/>
    </source>
</evidence>
<gene>
    <name evidence="6" type="ORF">RJ45_11045</name>
</gene>
<dbReference type="InterPro" id="IPR012147">
    <property type="entry name" value="P_Ac_Bu_trans"/>
</dbReference>
<proteinExistence type="inferred from homology"/>
<evidence type="ECO:0000256" key="3">
    <source>
        <dbReference type="ARBA" id="ARBA00022679"/>
    </source>
</evidence>
<accession>A0A0B9H3V1</accession>
<dbReference type="NCBIfam" id="TIGR00651">
    <property type="entry name" value="pta"/>
    <property type="match status" value="1"/>
</dbReference>
<keyword evidence="4" id="KW-0012">Acyltransferase</keyword>
<dbReference type="EMBL" id="JWLZ01000154">
    <property type="protein sequence ID" value="KHT63567.1"/>
    <property type="molecule type" value="Genomic_DNA"/>
</dbReference>
<feature type="domain" description="Phosphate acetyl/butaryl transferase" evidence="5">
    <location>
        <begin position="3"/>
        <end position="320"/>
    </location>
</feature>
<dbReference type="Gene3D" id="3.40.50.10950">
    <property type="match status" value="1"/>
</dbReference>
<dbReference type="EC" id="2.3.1.8" evidence="2"/>
<dbReference type="GO" id="GO:0008959">
    <property type="term" value="F:phosphate acetyltransferase activity"/>
    <property type="evidence" value="ECO:0007669"/>
    <property type="project" value="UniProtKB-EC"/>
</dbReference>
<dbReference type="Proteomes" id="UP000031278">
    <property type="component" value="Unassembled WGS sequence"/>
</dbReference>
<reference evidence="6 7" key="1">
    <citation type="submission" date="2014-12" db="EMBL/GenBank/DDBJ databases">
        <title>Genome sequencing of Photobacterium gaetbulicola AD005a.</title>
        <authorList>
            <person name="Adrian T.G.S."/>
            <person name="Chan K.G."/>
        </authorList>
    </citation>
    <scope>NUCLEOTIDE SEQUENCE [LARGE SCALE GENOMIC DNA]</scope>
    <source>
        <strain evidence="6 7">AD005a</strain>
    </source>
</reference>
<sequence length="325" mass="34460">MKLLEMCREACRQAPKRIVFPDAEDVRLLHAANEMKLAGLVEPILVGNPFKLRDLAHRSGIAVPCLTLLSPESAGCFDEMVASYVTRQRKPITAEDAAARLKQPLDFAMMMVAHGYADVCIGGNISTTGDVIRAAIRGVGVAPGSKTVSSFFLMLSPDGESVHAFSDAGVIPLPTAEQLADIAIDTAANFAKLTGQTPRVAMLSFSTKGSAEHPTVSKVTEATEMVRRRCPDLIIDGEVQFDAAIVPAVAAQKMPNSPLEGQANVFIFPSLNAGNIAYKVAQRLGGYIALGPMLQGLASPVHDLSRGCSANDIVDISVLASCLCR</sequence>
<evidence type="ECO:0000256" key="1">
    <source>
        <dbReference type="ARBA" id="ARBA00005656"/>
    </source>
</evidence>
<dbReference type="Gene3D" id="3.40.50.10750">
    <property type="entry name" value="Isocitrate/Isopropylmalate dehydrogenase-like"/>
    <property type="match status" value="1"/>
</dbReference>
<protein>
    <recommendedName>
        <fullName evidence="2">phosphate acetyltransferase</fullName>
        <ecNumber evidence="2">2.3.1.8</ecNumber>
    </recommendedName>
</protein>
<evidence type="ECO:0000313" key="6">
    <source>
        <dbReference type="EMBL" id="KHT63567.1"/>
    </source>
</evidence>
<dbReference type="PIRSF" id="PIRSF000428">
    <property type="entry name" value="P_Ac_trans"/>
    <property type="match status" value="1"/>
</dbReference>
<keyword evidence="3" id="KW-0808">Transferase</keyword>
<organism evidence="6 7">
    <name type="scientific">Photobacterium gaetbulicola</name>
    <dbReference type="NCBI Taxonomy" id="1295392"/>
    <lineage>
        <taxon>Bacteria</taxon>
        <taxon>Pseudomonadati</taxon>
        <taxon>Pseudomonadota</taxon>
        <taxon>Gammaproteobacteria</taxon>
        <taxon>Vibrionales</taxon>
        <taxon>Vibrionaceae</taxon>
        <taxon>Photobacterium</taxon>
    </lineage>
</organism>
<dbReference type="NCBIfam" id="NF007233">
    <property type="entry name" value="PRK09653.1"/>
    <property type="match status" value="1"/>
</dbReference>
<dbReference type="InterPro" id="IPR042112">
    <property type="entry name" value="P_AcTrfase_dom2"/>
</dbReference>
<dbReference type="AlphaFoldDB" id="A0A0B9H3V1"/>
<dbReference type="SUPFAM" id="SSF53659">
    <property type="entry name" value="Isocitrate/Isopropylmalate dehydrogenase-like"/>
    <property type="match status" value="1"/>
</dbReference>
<comment type="similarity">
    <text evidence="1">Belongs to the phosphate acetyltransferase and butyryltransferase family.</text>
</comment>
<evidence type="ECO:0000313" key="7">
    <source>
        <dbReference type="Proteomes" id="UP000031278"/>
    </source>
</evidence>
<comment type="caution">
    <text evidence="6">The sequence shown here is derived from an EMBL/GenBank/DDBJ whole genome shotgun (WGS) entry which is preliminary data.</text>
</comment>
<dbReference type="InterPro" id="IPR050500">
    <property type="entry name" value="Phos_Acetyltrans/Butyryltrans"/>
</dbReference>